<dbReference type="RefSeq" id="WP_092118823.1">
    <property type="nucleotide sequence ID" value="NZ_FMXO01000006.1"/>
</dbReference>
<dbReference type="InterPro" id="IPR029063">
    <property type="entry name" value="SAM-dependent_MTases_sf"/>
</dbReference>
<dbReference type="NCBIfam" id="TIGR02081">
    <property type="entry name" value="metW"/>
    <property type="match status" value="1"/>
</dbReference>
<evidence type="ECO:0000313" key="1">
    <source>
        <dbReference type="EMBL" id="SDB26553.1"/>
    </source>
</evidence>
<dbReference type="EMBL" id="FMXO01000006">
    <property type="protein sequence ID" value="SDB26553.1"/>
    <property type="molecule type" value="Genomic_DNA"/>
</dbReference>
<gene>
    <name evidence="1" type="ORF">SAMN05660653_01272</name>
</gene>
<name>A0A1G6C0Z1_9BACT</name>
<protein>
    <submittedName>
        <fullName evidence="1">Methionine biosynthesis protein MetW</fullName>
    </submittedName>
</protein>
<reference evidence="1 2" key="1">
    <citation type="submission" date="2016-10" db="EMBL/GenBank/DDBJ databases">
        <authorList>
            <person name="de Groot N.N."/>
        </authorList>
    </citation>
    <scope>NUCLEOTIDE SEQUENCE [LARGE SCALE GENOMIC DNA]</scope>
    <source>
        <strain evidence="1 2">ASO4-2</strain>
    </source>
</reference>
<dbReference type="Gene3D" id="3.40.50.150">
    <property type="entry name" value="Vaccinia Virus protein VP39"/>
    <property type="match status" value="1"/>
</dbReference>
<accession>A0A1G6C0Z1</accession>
<dbReference type="Proteomes" id="UP000198771">
    <property type="component" value="Unassembled WGS sequence"/>
</dbReference>
<sequence>MNAQCEIPQQVDWSRSQPRDRALDEAISGLVPHKARVLDLGCGNGDLLLRLKADREVEERGVELDPNAVAECLSRGLSVIQADLEESLCDLREGSFDVVVLNQVLLATASPLHLLTEALRVGRRVLVSFPNFTYWRIRSQILFRGRLPVNPALPYQWYDTPNIRLVTVKDFRILCREKGWSVHRELFVNLDRRDQPHHVRFWPNLRASLALFALEGKRG</sequence>
<dbReference type="STRING" id="617002.SAMN05660653_01272"/>
<dbReference type="InterPro" id="IPR010743">
    <property type="entry name" value="Methionine_synth_MetW"/>
</dbReference>
<dbReference type="CDD" id="cd02440">
    <property type="entry name" value="AdoMet_MTases"/>
    <property type="match status" value="1"/>
</dbReference>
<dbReference type="SUPFAM" id="SSF53335">
    <property type="entry name" value="S-adenosyl-L-methionine-dependent methyltransferases"/>
    <property type="match status" value="1"/>
</dbReference>
<organism evidence="1 2">
    <name type="scientific">Desulfonatronum thiosulfatophilum</name>
    <dbReference type="NCBI Taxonomy" id="617002"/>
    <lineage>
        <taxon>Bacteria</taxon>
        <taxon>Pseudomonadati</taxon>
        <taxon>Thermodesulfobacteriota</taxon>
        <taxon>Desulfovibrionia</taxon>
        <taxon>Desulfovibrionales</taxon>
        <taxon>Desulfonatronaceae</taxon>
        <taxon>Desulfonatronum</taxon>
    </lineage>
</organism>
<dbReference type="AlphaFoldDB" id="A0A1G6C0Z1"/>
<keyword evidence="2" id="KW-1185">Reference proteome</keyword>
<dbReference type="OrthoDB" id="9792690at2"/>
<dbReference type="Pfam" id="PF07021">
    <property type="entry name" value="MetW"/>
    <property type="match status" value="1"/>
</dbReference>
<evidence type="ECO:0000313" key="2">
    <source>
        <dbReference type="Proteomes" id="UP000198771"/>
    </source>
</evidence>
<proteinExistence type="predicted"/>